<feature type="transmembrane region" description="Helical" evidence="1">
    <location>
        <begin position="20"/>
        <end position="41"/>
    </location>
</feature>
<keyword evidence="1" id="KW-1133">Transmembrane helix</keyword>
<protein>
    <submittedName>
        <fullName evidence="2">Uncharacterized protein</fullName>
    </submittedName>
</protein>
<feature type="transmembrane region" description="Helical" evidence="1">
    <location>
        <begin position="53"/>
        <end position="78"/>
    </location>
</feature>
<feature type="transmembrane region" description="Helical" evidence="1">
    <location>
        <begin position="304"/>
        <end position="325"/>
    </location>
</feature>
<organism evidence="3">
    <name type="scientific">Caenorhabditis remanei</name>
    <name type="common">Caenorhabditis vulgaris</name>
    <dbReference type="NCBI Taxonomy" id="31234"/>
    <lineage>
        <taxon>Eukaryota</taxon>
        <taxon>Metazoa</taxon>
        <taxon>Ecdysozoa</taxon>
        <taxon>Nematoda</taxon>
        <taxon>Chromadorea</taxon>
        <taxon>Rhabditida</taxon>
        <taxon>Rhabditina</taxon>
        <taxon>Rhabditomorpha</taxon>
        <taxon>Rhabditoidea</taxon>
        <taxon>Rhabditidae</taxon>
        <taxon>Peloderinae</taxon>
        <taxon>Caenorhabditis</taxon>
    </lineage>
</organism>
<evidence type="ECO:0000256" key="1">
    <source>
        <dbReference type="SAM" id="Phobius"/>
    </source>
</evidence>
<proteinExistence type="predicted"/>
<dbReference type="EMBL" id="DS268407">
    <property type="protein sequence ID" value="EFO82459.1"/>
    <property type="molecule type" value="Genomic_DNA"/>
</dbReference>
<feature type="transmembrane region" description="Helical" evidence="1">
    <location>
        <begin position="116"/>
        <end position="135"/>
    </location>
</feature>
<name>E3LER4_CAERE</name>
<feature type="transmembrane region" description="Helical" evidence="1">
    <location>
        <begin position="84"/>
        <end position="104"/>
    </location>
</feature>
<keyword evidence="3" id="KW-1185">Reference proteome</keyword>
<feature type="transmembrane region" description="Helical" evidence="1">
    <location>
        <begin position="279"/>
        <end position="297"/>
    </location>
</feature>
<feature type="transmembrane region" description="Helical" evidence="1">
    <location>
        <begin position="245"/>
        <end position="267"/>
    </location>
</feature>
<evidence type="ECO:0000313" key="2">
    <source>
        <dbReference type="EMBL" id="EFO82459.1"/>
    </source>
</evidence>
<evidence type="ECO:0000313" key="3">
    <source>
        <dbReference type="Proteomes" id="UP000008281"/>
    </source>
</evidence>
<accession>E3LER4</accession>
<feature type="transmembrane region" description="Helical" evidence="1">
    <location>
        <begin position="411"/>
        <end position="430"/>
    </location>
</feature>
<dbReference type="InParanoid" id="E3LER4"/>
<keyword evidence="1" id="KW-0472">Membrane</keyword>
<sequence>MGTAFFGDGSLADGLAPASGSFLFNTGVFFSGSAGFFTSSVGVSSSSHGGFHFFAGFLIGVGGTSGVFGSAFTGAAFLGDGSRFFAGTFAGSGSLTVTDFLGGASAGLAPAGMGSFLLRIGVFFSGAAGCFTSSTGASSSSHGGFHFLTGFLTGVGGTSGSVFAGTAFFGDGSLVGLAAVVGSFFLSAGTFRAVGSGSFTSSVGVSSSSHGGFHFFAGFLIGVGGTTGSGSFLAAAFFGDGSLGFTVVGSFFFKTGVFFSGTTGASFTSSTSASSSSHGGFHFLTGFLTGVGGTTVVESGSFSGSFLAATAFFGEGSLGFAAIFFGDRSLTFLAGSLGASSIGSSSSHGGFHFFTGFFTGADDGAPGEGSGLLGASFRFRLGFFSNFDGGTSSTVSTSISSTSSSSTLSHGGFHFFAGFLIGVGGARLIMF</sequence>
<dbReference type="HOGENOM" id="CLU_636536_0_0_1"/>
<dbReference type="Proteomes" id="UP000008281">
    <property type="component" value="Unassembled WGS sequence"/>
</dbReference>
<keyword evidence="1" id="KW-0812">Transmembrane</keyword>
<feature type="transmembrane region" description="Helical" evidence="1">
    <location>
        <begin position="174"/>
        <end position="195"/>
    </location>
</feature>
<feature type="transmembrane region" description="Helical" evidence="1">
    <location>
        <begin position="215"/>
        <end position="238"/>
    </location>
</feature>
<feature type="transmembrane region" description="Helical" evidence="1">
    <location>
        <begin position="147"/>
        <end position="169"/>
    </location>
</feature>
<gene>
    <name evidence="2" type="ORF">CRE_00364</name>
</gene>
<reference evidence="2" key="1">
    <citation type="submission" date="2007-07" db="EMBL/GenBank/DDBJ databases">
        <title>PCAP assembly of the Caenorhabditis remanei genome.</title>
        <authorList>
            <consortium name="The Caenorhabditis remanei Sequencing Consortium"/>
            <person name="Wilson R.K."/>
        </authorList>
    </citation>
    <scope>NUCLEOTIDE SEQUENCE [LARGE SCALE GENOMIC DNA]</scope>
    <source>
        <strain evidence="2">PB4641</strain>
    </source>
</reference>
<dbReference type="AlphaFoldDB" id="E3LER4"/>